<dbReference type="Pfam" id="PF01841">
    <property type="entry name" value="Transglut_core"/>
    <property type="match status" value="1"/>
</dbReference>
<evidence type="ECO:0000259" key="1">
    <source>
        <dbReference type="SMART" id="SM00460"/>
    </source>
</evidence>
<feature type="domain" description="Transglutaminase-like" evidence="1">
    <location>
        <begin position="160"/>
        <end position="220"/>
    </location>
</feature>
<comment type="caution">
    <text evidence="2">The sequence shown here is derived from an EMBL/GenBank/DDBJ whole genome shotgun (WGS) entry which is preliminary data.</text>
</comment>
<dbReference type="OrthoDB" id="9787782at2"/>
<dbReference type="InterPro" id="IPR048930">
    <property type="entry name" value="Bact_transglu_N_2"/>
</dbReference>
<dbReference type="SMART" id="SM00460">
    <property type="entry name" value="TGc"/>
    <property type="match status" value="1"/>
</dbReference>
<dbReference type="InterPro" id="IPR038765">
    <property type="entry name" value="Papain-like_cys_pep_sf"/>
</dbReference>
<dbReference type="STRING" id="1781255.BH720_16535"/>
<reference evidence="2" key="1">
    <citation type="submission" date="2016-09" db="EMBL/GenBank/DDBJ databases">
        <title>Draft genome of thermotolerant cyanobacterium Desertifilum sp. strain IPPAS B-1220.</title>
        <authorList>
            <person name="Sinetova M.A."/>
            <person name="Bolakhan K."/>
            <person name="Zayadan B.K."/>
            <person name="Mironov K.S."/>
            <person name="Ustinova V."/>
            <person name="Kupriyanova E.V."/>
            <person name="Sidorov R.A."/>
            <person name="Skrypnik A.N."/>
            <person name="Gogoleva N.E."/>
            <person name="Gogolev Y.V."/>
            <person name="Los D.A."/>
        </authorList>
    </citation>
    <scope>NUCLEOTIDE SEQUENCE [LARGE SCALE GENOMIC DNA]</scope>
    <source>
        <strain evidence="2">IPPAS B-1220</strain>
    </source>
</reference>
<dbReference type="PANTHER" id="PTHR33490">
    <property type="entry name" value="BLR5614 PROTEIN-RELATED"/>
    <property type="match status" value="1"/>
</dbReference>
<organism evidence="2">
    <name type="scientific">Desertifilum tharense IPPAS B-1220</name>
    <dbReference type="NCBI Taxonomy" id="1781255"/>
    <lineage>
        <taxon>Bacteria</taxon>
        <taxon>Bacillati</taxon>
        <taxon>Cyanobacteriota</taxon>
        <taxon>Cyanophyceae</taxon>
        <taxon>Desertifilales</taxon>
        <taxon>Desertifilaceae</taxon>
        <taxon>Desertifilum</taxon>
    </lineage>
</organism>
<dbReference type="Gene3D" id="3.10.620.30">
    <property type="match status" value="1"/>
</dbReference>
<protein>
    <submittedName>
        <fullName evidence="2">Transglutaminase</fullName>
    </submittedName>
</protein>
<dbReference type="PANTHER" id="PTHR33490:SF12">
    <property type="entry name" value="BLL5557 PROTEIN"/>
    <property type="match status" value="1"/>
</dbReference>
<dbReference type="RefSeq" id="WP_069968328.1">
    <property type="nucleotide sequence ID" value="NZ_CM124774.1"/>
</dbReference>
<proteinExistence type="predicted"/>
<gene>
    <name evidence="2" type="ORF">BH720_16535</name>
</gene>
<dbReference type="AlphaFoldDB" id="A0A1E5QI78"/>
<accession>A0A1E5QI78</accession>
<sequence>MKFNVGCKLSYSIHQPSTLIFNLKVIQNDYQNILKETLEVDPPLDREEYGLSFVENQYFRINAPLGKLSVSYNATVELSHVYVESETVQEVPPAELPLEVLPYLYPSRYCQSDKLGNMAQSEFGDLQPGFSRVTAICNWIYEKVEYLSGSTDSQTSAYDTATQRAGVCRDFAHLGIAFCRALNIPARFVAGYAYNLTPPDFHAYFEAYLSDRWYIFDATRLAPQSGLIRIGTGRDAADVAFATFFGAVQPEEMEVFAHQVFEPGVKAPAFTTRAIATS</sequence>
<dbReference type="SUPFAM" id="SSF54001">
    <property type="entry name" value="Cysteine proteinases"/>
    <property type="match status" value="1"/>
</dbReference>
<dbReference type="InterPro" id="IPR002931">
    <property type="entry name" value="Transglutaminase-like"/>
</dbReference>
<evidence type="ECO:0000313" key="2">
    <source>
        <dbReference type="EMBL" id="OEJ74033.1"/>
    </source>
</evidence>
<dbReference type="Pfam" id="PF21295">
    <property type="entry name" value="Bact_transglu_N_2"/>
    <property type="match status" value="1"/>
</dbReference>
<dbReference type="EMBL" id="MJGC01000074">
    <property type="protein sequence ID" value="OEJ74033.1"/>
    <property type="molecule type" value="Genomic_DNA"/>
</dbReference>
<dbReference type="Gene3D" id="2.60.40.2250">
    <property type="match status" value="1"/>
</dbReference>
<name>A0A1E5QI78_9CYAN</name>